<keyword evidence="1" id="KW-0805">Transcription regulation</keyword>
<dbReference type="RefSeq" id="WP_074711139.1">
    <property type="nucleotide sequence ID" value="NZ_FNTV01000001.1"/>
</dbReference>
<proteinExistence type="predicted"/>
<dbReference type="SUPFAM" id="SSF46785">
    <property type="entry name" value="Winged helix' DNA-binding domain"/>
    <property type="match status" value="1"/>
</dbReference>
<dbReference type="Gene3D" id="1.10.10.10">
    <property type="entry name" value="Winged helix-like DNA-binding domain superfamily/Winged helix DNA-binding domain"/>
    <property type="match status" value="1"/>
</dbReference>
<keyword evidence="2 5" id="KW-0238">DNA-binding</keyword>
<dbReference type="PANTHER" id="PTHR38445">
    <property type="entry name" value="HTH-TYPE TRANSCRIPTIONAL REPRESSOR YTRA"/>
    <property type="match status" value="1"/>
</dbReference>
<accession>A0A1H5IVL4</accession>
<dbReference type="InterPro" id="IPR036390">
    <property type="entry name" value="WH_DNA-bd_sf"/>
</dbReference>
<dbReference type="GO" id="GO:0003700">
    <property type="term" value="F:DNA-binding transcription factor activity"/>
    <property type="evidence" value="ECO:0007669"/>
    <property type="project" value="InterPro"/>
</dbReference>
<evidence type="ECO:0000256" key="3">
    <source>
        <dbReference type="ARBA" id="ARBA00023163"/>
    </source>
</evidence>
<dbReference type="Proteomes" id="UP000182725">
    <property type="component" value="Unassembled WGS sequence"/>
</dbReference>
<dbReference type="InterPro" id="IPR036388">
    <property type="entry name" value="WH-like_DNA-bd_sf"/>
</dbReference>
<gene>
    <name evidence="5" type="ORF">SAMN04489740_1418</name>
</gene>
<organism evidence="5 6">
    <name type="scientific">Arthrobacter alpinus</name>
    <dbReference type="NCBI Taxonomy" id="656366"/>
    <lineage>
        <taxon>Bacteria</taxon>
        <taxon>Bacillati</taxon>
        <taxon>Actinomycetota</taxon>
        <taxon>Actinomycetes</taxon>
        <taxon>Micrococcales</taxon>
        <taxon>Micrococcaceae</taxon>
        <taxon>Arthrobacter</taxon>
    </lineage>
</organism>
<keyword evidence="3" id="KW-0804">Transcription</keyword>
<reference evidence="5 6" key="1">
    <citation type="submission" date="2016-10" db="EMBL/GenBank/DDBJ databases">
        <authorList>
            <person name="de Groot N.N."/>
        </authorList>
    </citation>
    <scope>NUCLEOTIDE SEQUENCE [LARGE SCALE GENOMIC DNA]</scope>
    <source>
        <strain evidence="5 6">DSM 22274</strain>
    </source>
</reference>
<feature type="domain" description="HTH gntR-type" evidence="4">
    <location>
        <begin position="10"/>
        <end position="78"/>
    </location>
</feature>
<dbReference type="PANTHER" id="PTHR38445:SF9">
    <property type="entry name" value="HTH-TYPE TRANSCRIPTIONAL REPRESSOR YTRA"/>
    <property type="match status" value="1"/>
</dbReference>
<protein>
    <submittedName>
        <fullName evidence="5">DNA-binding transcriptional regulator YhcF, GntR family</fullName>
    </submittedName>
</protein>
<dbReference type="GO" id="GO:0003677">
    <property type="term" value="F:DNA binding"/>
    <property type="evidence" value="ECO:0007669"/>
    <property type="project" value="UniProtKB-KW"/>
</dbReference>
<sequence length="135" mass="14681">MLFVDPRSAVPPFEQIRVQVLDLIQHGDLDPGTRLPTVRKLAADLALAPNTVARAYRELELNGAVESRGRHGTFVSAHNSPVLLQAQKAAEEYAHRIRTLGLDAEDAMKLIGDALQLGAPVRQDSVEVQKARPGS</sequence>
<dbReference type="AlphaFoldDB" id="A0A1H5IVL4"/>
<dbReference type="EMBL" id="FNTV01000001">
    <property type="protein sequence ID" value="SEE44097.1"/>
    <property type="molecule type" value="Genomic_DNA"/>
</dbReference>
<name>A0A1H5IVL4_9MICC</name>
<evidence type="ECO:0000313" key="5">
    <source>
        <dbReference type="EMBL" id="SEE44097.1"/>
    </source>
</evidence>
<dbReference type="CDD" id="cd07377">
    <property type="entry name" value="WHTH_GntR"/>
    <property type="match status" value="1"/>
</dbReference>
<evidence type="ECO:0000259" key="4">
    <source>
        <dbReference type="PROSITE" id="PS50949"/>
    </source>
</evidence>
<evidence type="ECO:0000313" key="6">
    <source>
        <dbReference type="Proteomes" id="UP000182725"/>
    </source>
</evidence>
<dbReference type="SMART" id="SM00345">
    <property type="entry name" value="HTH_GNTR"/>
    <property type="match status" value="1"/>
</dbReference>
<dbReference type="InterPro" id="IPR000524">
    <property type="entry name" value="Tscrpt_reg_HTH_GntR"/>
</dbReference>
<evidence type="ECO:0000256" key="2">
    <source>
        <dbReference type="ARBA" id="ARBA00023125"/>
    </source>
</evidence>
<evidence type="ECO:0000256" key="1">
    <source>
        <dbReference type="ARBA" id="ARBA00023015"/>
    </source>
</evidence>
<dbReference type="PROSITE" id="PS50949">
    <property type="entry name" value="HTH_GNTR"/>
    <property type="match status" value="1"/>
</dbReference>
<dbReference type="Pfam" id="PF00392">
    <property type="entry name" value="GntR"/>
    <property type="match status" value="1"/>
</dbReference>